<dbReference type="KEGG" id="nph:NP_0362A"/>
<feature type="compositionally biased region" description="Acidic residues" evidence="1">
    <location>
        <begin position="981"/>
        <end position="998"/>
    </location>
</feature>
<dbReference type="InterPro" id="IPR008969">
    <property type="entry name" value="CarboxyPept-like_regulatory"/>
</dbReference>
<evidence type="ECO:0000313" key="3">
    <source>
        <dbReference type="Proteomes" id="UP000002698"/>
    </source>
</evidence>
<reference evidence="2 3" key="1">
    <citation type="journal article" date="2005" name="Genome Res.">
        <title>Living with two extremes: conclusions from the genome sequence of Natronomonas pharaonis.</title>
        <authorList>
            <person name="Falb M."/>
            <person name="Pfeiffer F."/>
            <person name="Palm P."/>
            <person name="Rodewald K."/>
            <person name="Hickmann V."/>
            <person name="Tittor J."/>
            <person name="Oesterhelt D."/>
        </authorList>
    </citation>
    <scope>NUCLEOTIDE SEQUENCE [LARGE SCALE GENOMIC DNA]</scope>
    <source>
        <strain evidence="3">ATCC 35678 / DSM 2160 / CIP 103997 / JCM 8858 / NBRC 14720 / NCIMB 2260 / Gabara</strain>
    </source>
</reference>
<protein>
    <submittedName>
        <fullName evidence="2">Probable secreted glycoprotein</fullName>
    </submittedName>
</protein>
<dbReference type="EnsemblBacteria" id="CAI48272">
    <property type="protein sequence ID" value="CAI48272"/>
    <property type="gene ID" value="NP_0362A"/>
</dbReference>
<sequence length="1044" mass="109406">MGVVALAVALLCLTAVPATAAGAPQTNAGPADTHASTDVPASEVVDYAVVPEDAEGEAGDRVAVDIEAIDFTEDGDGDVTAYDLTVDYDDEILVFDSAESFLAEDEDLDVEQDNGTVSVEWNPNAFENAYDEMIAEVADGEASPDMNVTLVTLEFASLSDYAGETAEIDVTDDSQMWHGTTELESYDGDDVWWGHGKVDIVDELEDDGPSGPDGPQVGEFTAVSQGGFVAFNEETEADAREEGVEFPARSDDETPIQIRGEIFDDGSWQSTEVSFPTLEASGMDVDVYVDEKLYGDIDEDADHMTAEGEFRVVIDNDEDTSFEFEIASLTDDSNALSGSGDIADDGGAVTVVDNEFLVEDTTGDSTVDSGLGLPSTEEGENWIELPLDIEITDTDVPTGSVEGTVESEAGDPIANADVNVVDELDATQTDEDGSYAFDLPVGTYDLAVDADGYYETTVEVEIEEDETTERDIALEAGDPALEAILVGDEVTAGETAEIVATIENVGDGAGTQDVVLSVGDDSMTESVTLDVEEEASVFFDWETSTDDVGEHTAEIETEDDTASAEVVVEADDDEAEDAEGADTVSVTSQGGFISFSEPDDVETAREEGLELPAEGDDDGAIEVEGTYNGDTWRSTSVDFPDLDADGITAEVSVPDGLEGELDPESDYMTVEGTLTVTIPDAGSFSFDVELTTDGSGALDGSGDLDADGGSVTVVDNEYLVSDESGDDTIDTVLDLPATSPGENWLELELSVDIEEGETPDTAAAEDEDEADKEDDPEQSAAEASDDDESTSGESAAEPAEVEVDGESFVAHSQGGFISFAEDGEDQAIEEGLAFPVQGDDDSHIRIVGTIDDGTWESEQTVFPTLVTDSGVEAEVSAPDGLSGEINEETGEMTATGELEVAVGGDPDTTFSFEIDTTTGDSGALSGDGSFSDDSGSATLVDNEFLVDDTTGDTIIDSQLELPVTESGTNWFELELDVEFDADGSESGDAGDESEETGAAEETQQDYGGSLVTSFGQLTGFLGMVAAGGLVTFSLASRVAVFAGL</sequence>
<keyword evidence="3" id="KW-1185">Reference proteome</keyword>
<gene>
    <name evidence="2" type="ordered locus">NP_0362A</name>
</gene>
<dbReference type="Gene3D" id="2.60.40.1120">
    <property type="entry name" value="Carboxypeptidase-like, regulatory domain"/>
    <property type="match status" value="1"/>
</dbReference>
<organism evidence="2 3">
    <name type="scientific">Natronomonas pharaonis (strain ATCC 35678 / DSM 2160 / CIP 103997 / JCM 8858 / NBRC 14720 / NCIMB 2260 / Gabara)</name>
    <name type="common">Halobacterium pharaonis</name>
    <dbReference type="NCBI Taxonomy" id="348780"/>
    <lineage>
        <taxon>Archaea</taxon>
        <taxon>Methanobacteriati</taxon>
        <taxon>Methanobacteriota</taxon>
        <taxon>Stenosarchaea group</taxon>
        <taxon>Halobacteria</taxon>
        <taxon>Halobacteriales</taxon>
        <taxon>Natronomonadaceae</taxon>
        <taxon>Natronomonas</taxon>
    </lineage>
</organism>
<dbReference type="GO" id="GO:0030246">
    <property type="term" value="F:carbohydrate binding"/>
    <property type="evidence" value="ECO:0007669"/>
    <property type="project" value="InterPro"/>
</dbReference>
<dbReference type="STRING" id="348780.NP_0362A"/>
<dbReference type="HOGENOM" id="CLU_266656_0_0_2"/>
<dbReference type="AlphaFoldDB" id="A0A1U7ETN4"/>
<dbReference type="EMBL" id="CR936257">
    <property type="protein sequence ID" value="CAI48272.2"/>
    <property type="molecule type" value="Genomic_DNA"/>
</dbReference>
<dbReference type="eggNOG" id="arCOG02087">
    <property type="taxonomic scope" value="Archaea"/>
</dbReference>
<dbReference type="Pfam" id="PF13620">
    <property type="entry name" value="CarboxypepD_reg"/>
    <property type="match status" value="1"/>
</dbReference>
<dbReference type="SUPFAM" id="SSF49464">
    <property type="entry name" value="Carboxypeptidase regulatory domain-like"/>
    <property type="match status" value="1"/>
</dbReference>
<proteinExistence type="predicted"/>
<dbReference type="Proteomes" id="UP000002698">
    <property type="component" value="Chromosome"/>
</dbReference>
<dbReference type="InterPro" id="IPR008965">
    <property type="entry name" value="CBM2/CBM3_carb-bd_dom_sf"/>
</dbReference>
<evidence type="ECO:0000313" key="2">
    <source>
        <dbReference type="EMBL" id="CAI48272.2"/>
    </source>
</evidence>
<accession>A0A1U7ETN4</accession>
<name>A0A1U7ETN4_NATPD</name>
<feature type="compositionally biased region" description="Acidic residues" evidence="1">
    <location>
        <begin position="752"/>
        <end position="790"/>
    </location>
</feature>
<feature type="region of interest" description="Disordered" evidence="1">
    <location>
        <begin position="752"/>
        <end position="803"/>
    </location>
</feature>
<feature type="region of interest" description="Disordered" evidence="1">
    <location>
        <begin position="981"/>
        <end position="1005"/>
    </location>
</feature>
<evidence type="ECO:0000256" key="1">
    <source>
        <dbReference type="SAM" id="MobiDB-lite"/>
    </source>
</evidence>
<dbReference type="SUPFAM" id="SSF49384">
    <property type="entry name" value="Carbohydrate-binding domain"/>
    <property type="match status" value="1"/>
</dbReference>